<evidence type="ECO:0008006" key="4">
    <source>
        <dbReference type="Google" id="ProtNLM"/>
    </source>
</evidence>
<dbReference type="InterPro" id="IPR046862">
    <property type="entry name" value="Rhomboid_2"/>
</dbReference>
<feature type="transmembrane region" description="Helical" evidence="1">
    <location>
        <begin position="27"/>
        <end position="48"/>
    </location>
</feature>
<keyword evidence="3" id="KW-1185">Reference proteome</keyword>
<dbReference type="EMBL" id="JARXVC010000005">
    <property type="protein sequence ID" value="MDH6281180.1"/>
    <property type="molecule type" value="Genomic_DNA"/>
</dbReference>
<dbReference type="RefSeq" id="WP_280760512.1">
    <property type="nucleotide sequence ID" value="NZ_JARXVC010000005.1"/>
</dbReference>
<feature type="transmembrane region" description="Helical" evidence="1">
    <location>
        <begin position="69"/>
        <end position="93"/>
    </location>
</feature>
<organism evidence="2 3">
    <name type="scientific">Prescottella agglutinans</name>
    <dbReference type="NCBI Taxonomy" id="1644129"/>
    <lineage>
        <taxon>Bacteria</taxon>
        <taxon>Bacillati</taxon>
        <taxon>Actinomycetota</taxon>
        <taxon>Actinomycetes</taxon>
        <taxon>Mycobacteriales</taxon>
        <taxon>Nocardiaceae</taxon>
        <taxon>Prescottella</taxon>
    </lineage>
</organism>
<feature type="transmembrane region" description="Helical" evidence="1">
    <location>
        <begin position="140"/>
        <end position="160"/>
    </location>
</feature>
<gene>
    <name evidence="2" type="ORF">M2280_002400</name>
</gene>
<evidence type="ECO:0000313" key="2">
    <source>
        <dbReference type="EMBL" id="MDH6281180.1"/>
    </source>
</evidence>
<protein>
    <recommendedName>
        <fullName evidence="4">Rhomboid family intramembrane serine protease</fullName>
    </recommendedName>
</protein>
<evidence type="ECO:0000313" key="3">
    <source>
        <dbReference type="Proteomes" id="UP001160334"/>
    </source>
</evidence>
<keyword evidence="1" id="KW-1133">Transmembrane helix</keyword>
<proteinExistence type="predicted"/>
<dbReference type="Pfam" id="PF20401">
    <property type="entry name" value="Rhomboid_2"/>
    <property type="match status" value="1"/>
</dbReference>
<feature type="transmembrane region" description="Helical" evidence="1">
    <location>
        <begin position="105"/>
        <end position="128"/>
    </location>
</feature>
<reference evidence="2 3" key="1">
    <citation type="submission" date="2023-04" db="EMBL/GenBank/DDBJ databases">
        <title>Forest soil microbial communities from Buena Vista Peninsula, Colon Province, Panama.</title>
        <authorList>
            <person name="Bouskill N."/>
        </authorList>
    </citation>
    <scope>NUCLEOTIDE SEQUENCE [LARGE SCALE GENOMIC DNA]</scope>
    <source>
        <strain evidence="2 3">CFH S0262</strain>
    </source>
</reference>
<feature type="transmembrane region" description="Helical" evidence="1">
    <location>
        <begin position="166"/>
        <end position="186"/>
    </location>
</feature>
<keyword evidence="1" id="KW-0812">Transmembrane</keyword>
<sequence>MNAERRFKVSALPAAAWGYVRRAPGTFVWLAILLVTSIVMDHLSPTALNDVLGNRSTNLHHLQEDPVHVLISSALWLAGGSWLSYFVLFNLFHVPVERWLGTVRWLTVAVVAHVGATYISEGVLYLAINHGRAPESAVNTLDVGVSYALAGVTAVLAYRIAPPWRYLYVIGVLVVYGLPLFGGLTFTDIGHFTAVLIGFACYPITRARPGTWNPEEWASSIRARVIARR</sequence>
<keyword evidence="1" id="KW-0472">Membrane</keyword>
<comment type="caution">
    <text evidence="2">The sequence shown here is derived from an EMBL/GenBank/DDBJ whole genome shotgun (WGS) entry which is preliminary data.</text>
</comment>
<name>A0ABT6MBC0_9NOCA</name>
<evidence type="ECO:0000256" key="1">
    <source>
        <dbReference type="SAM" id="Phobius"/>
    </source>
</evidence>
<accession>A0ABT6MBC0</accession>
<dbReference type="Proteomes" id="UP001160334">
    <property type="component" value="Unassembled WGS sequence"/>
</dbReference>